<evidence type="ECO:0000256" key="5">
    <source>
        <dbReference type="ARBA" id="ARBA00023136"/>
    </source>
</evidence>
<dbReference type="InterPro" id="IPR011701">
    <property type="entry name" value="MFS"/>
</dbReference>
<dbReference type="PANTHER" id="PTHR23508:SF10">
    <property type="entry name" value="CARBOXYLIC ACID TRANSPORTER PROTEIN HOMOLOG"/>
    <property type="match status" value="1"/>
</dbReference>
<dbReference type="Proteomes" id="UP000027222">
    <property type="component" value="Unassembled WGS sequence"/>
</dbReference>
<evidence type="ECO:0000256" key="4">
    <source>
        <dbReference type="ARBA" id="ARBA00022989"/>
    </source>
</evidence>
<feature type="transmembrane region" description="Helical" evidence="7">
    <location>
        <begin position="372"/>
        <end position="391"/>
    </location>
</feature>
<protein>
    <recommendedName>
        <fullName evidence="8">Major facilitator superfamily (MFS) profile domain-containing protein</fullName>
    </recommendedName>
</protein>
<name>A0A067SFF1_GALM3</name>
<dbReference type="OrthoDB" id="2261376at2759"/>
<dbReference type="GO" id="GO:0046943">
    <property type="term" value="F:carboxylic acid transmembrane transporter activity"/>
    <property type="evidence" value="ECO:0007669"/>
    <property type="project" value="TreeGrafter"/>
</dbReference>
<feature type="domain" description="Major facilitator superfamily (MFS) profile" evidence="8">
    <location>
        <begin position="12"/>
        <end position="433"/>
    </location>
</feature>
<feature type="transmembrane region" description="Helical" evidence="7">
    <location>
        <begin position="82"/>
        <end position="100"/>
    </location>
</feature>
<evidence type="ECO:0000256" key="2">
    <source>
        <dbReference type="ARBA" id="ARBA00022448"/>
    </source>
</evidence>
<sequence>MSLKERIKKVSLIFACGTALFADGSHHSISNLRRGIVLTRIYGAEKLSEHNYSRKLTSLAFAGTIVGMLVFGYLSDKIGRKFGMMAATAIIALFSGLSAASSGAHGSVDGLLSMLSAMRFLLGVGLGAEYPCGSVAASEQSEEPGISEKVRHRWFTLATNVMVDFGFVLGSFVPLVFFWIFGNDHLRAVWRLSLGFGIVPAAVVFLWRLNMDEPTRYKRDSMKHAAIPYKLVLRRYSGRLAAISFTWFLYDFIVYPFGLYASIILDRVTGGSTSLVVVFGWNVVINLFYMPGSIVGAFYVDRLGAKNTMILGLLIQALLGFIMSGLYLTLTNHIAAFAVVYGLFLTFGEFGPGNCIKLLAGKTSPTAIRGQFYGAAAAVGKVGAFVGTWSFPPMIDAFGGPNSTRGNTGPFWVGSGMAILSALITFFFVSPIDAEGMVIEDNKFREYLEANGYDTAAMGLTAIDVSVNENSSMEKSDEKNSADEHSNV</sequence>
<feature type="region of interest" description="Disordered" evidence="6">
    <location>
        <begin position="469"/>
        <end position="488"/>
    </location>
</feature>
<reference evidence="10" key="1">
    <citation type="journal article" date="2014" name="Proc. Natl. Acad. Sci. U.S.A.">
        <title>Extensive sampling of basidiomycete genomes demonstrates inadequacy of the white-rot/brown-rot paradigm for wood decay fungi.</title>
        <authorList>
            <person name="Riley R."/>
            <person name="Salamov A.A."/>
            <person name="Brown D.W."/>
            <person name="Nagy L.G."/>
            <person name="Floudas D."/>
            <person name="Held B.W."/>
            <person name="Levasseur A."/>
            <person name="Lombard V."/>
            <person name="Morin E."/>
            <person name="Otillar R."/>
            <person name="Lindquist E.A."/>
            <person name="Sun H."/>
            <person name="LaButti K.M."/>
            <person name="Schmutz J."/>
            <person name="Jabbour D."/>
            <person name="Luo H."/>
            <person name="Baker S.E."/>
            <person name="Pisabarro A.G."/>
            <person name="Walton J.D."/>
            <person name="Blanchette R.A."/>
            <person name="Henrissat B."/>
            <person name="Martin F."/>
            <person name="Cullen D."/>
            <person name="Hibbett D.S."/>
            <person name="Grigoriev I.V."/>
        </authorList>
    </citation>
    <scope>NUCLEOTIDE SEQUENCE [LARGE SCALE GENOMIC DNA]</scope>
    <source>
        <strain evidence="10">CBS 339.88</strain>
    </source>
</reference>
<evidence type="ECO:0000313" key="10">
    <source>
        <dbReference type="Proteomes" id="UP000027222"/>
    </source>
</evidence>
<dbReference type="PANTHER" id="PTHR23508">
    <property type="entry name" value="CARBOXYLIC ACID TRANSPORTER PROTEIN HOMOLOG"/>
    <property type="match status" value="1"/>
</dbReference>
<gene>
    <name evidence="9" type="ORF">GALMADRAFT_1352243</name>
</gene>
<organism evidence="9 10">
    <name type="scientific">Galerina marginata (strain CBS 339.88)</name>
    <dbReference type="NCBI Taxonomy" id="685588"/>
    <lineage>
        <taxon>Eukaryota</taxon>
        <taxon>Fungi</taxon>
        <taxon>Dikarya</taxon>
        <taxon>Basidiomycota</taxon>
        <taxon>Agaricomycotina</taxon>
        <taxon>Agaricomycetes</taxon>
        <taxon>Agaricomycetidae</taxon>
        <taxon>Agaricales</taxon>
        <taxon>Agaricineae</taxon>
        <taxon>Strophariaceae</taxon>
        <taxon>Galerina</taxon>
    </lineage>
</organism>
<dbReference type="STRING" id="685588.A0A067SFF1"/>
<feature type="compositionally biased region" description="Basic and acidic residues" evidence="6">
    <location>
        <begin position="472"/>
        <end position="488"/>
    </location>
</feature>
<feature type="transmembrane region" description="Helical" evidence="7">
    <location>
        <begin position="56"/>
        <end position="75"/>
    </location>
</feature>
<dbReference type="HOGENOM" id="CLU_001265_46_12_1"/>
<keyword evidence="3 7" id="KW-0812">Transmembrane</keyword>
<proteinExistence type="predicted"/>
<dbReference type="PROSITE" id="PS50850">
    <property type="entry name" value="MFS"/>
    <property type="match status" value="1"/>
</dbReference>
<dbReference type="EMBL" id="KL142401">
    <property type="protein sequence ID" value="KDR69641.1"/>
    <property type="molecule type" value="Genomic_DNA"/>
</dbReference>
<evidence type="ECO:0000256" key="6">
    <source>
        <dbReference type="SAM" id="MobiDB-lite"/>
    </source>
</evidence>
<dbReference type="InterPro" id="IPR036259">
    <property type="entry name" value="MFS_trans_sf"/>
</dbReference>
<feature type="transmembrane region" description="Helical" evidence="7">
    <location>
        <begin position="334"/>
        <end position="351"/>
    </location>
</feature>
<evidence type="ECO:0000256" key="1">
    <source>
        <dbReference type="ARBA" id="ARBA00004141"/>
    </source>
</evidence>
<dbReference type="AlphaFoldDB" id="A0A067SFF1"/>
<feature type="transmembrane region" description="Helical" evidence="7">
    <location>
        <begin position="240"/>
        <end position="263"/>
    </location>
</feature>
<feature type="transmembrane region" description="Helical" evidence="7">
    <location>
        <begin position="188"/>
        <end position="209"/>
    </location>
</feature>
<feature type="transmembrane region" description="Helical" evidence="7">
    <location>
        <begin position="275"/>
        <end position="298"/>
    </location>
</feature>
<feature type="transmembrane region" description="Helical" evidence="7">
    <location>
        <begin position="154"/>
        <end position="182"/>
    </location>
</feature>
<comment type="subcellular location">
    <subcellularLocation>
        <location evidence="1">Membrane</location>
        <topology evidence="1">Multi-pass membrane protein</topology>
    </subcellularLocation>
</comment>
<keyword evidence="5 7" id="KW-0472">Membrane</keyword>
<feature type="transmembrane region" description="Helical" evidence="7">
    <location>
        <begin position="310"/>
        <end position="328"/>
    </location>
</feature>
<keyword evidence="4 7" id="KW-1133">Transmembrane helix</keyword>
<keyword evidence="2" id="KW-0813">Transport</keyword>
<evidence type="ECO:0000256" key="3">
    <source>
        <dbReference type="ARBA" id="ARBA00022692"/>
    </source>
</evidence>
<dbReference type="Pfam" id="PF07690">
    <property type="entry name" value="MFS_1"/>
    <property type="match status" value="1"/>
</dbReference>
<evidence type="ECO:0000256" key="7">
    <source>
        <dbReference type="SAM" id="Phobius"/>
    </source>
</evidence>
<dbReference type="SUPFAM" id="SSF103473">
    <property type="entry name" value="MFS general substrate transporter"/>
    <property type="match status" value="1"/>
</dbReference>
<evidence type="ECO:0000259" key="8">
    <source>
        <dbReference type="PROSITE" id="PS50850"/>
    </source>
</evidence>
<keyword evidence="10" id="KW-1185">Reference proteome</keyword>
<feature type="transmembrane region" description="Helical" evidence="7">
    <location>
        <begin position="411"/>
        <end position="429"/>
    </location>
</feature>
<dbReference type="InterPro" id="IPR020846">
    <property type="entry name" value="MFS_dom"/>
</dbReference>
<accession>A0A067SFF1</accession>
<dbReference type="Gene3D" id="1.20.1250.20">
    <property type="entry name" value="MFS general substrate transporter like domains"/>
    <property type="match status" value="1"/>
</dbReference>
<evidence type="ECO:0000313" key="9">
    <source>
        <dbReference type="EMBL" id="KDR69641.1"/>
    </source>
</evidence>
<dbReference type="FunFam" id="1.20.1250.20:FF:000140">
    <property type="entry name" value="Putative MFS phospholipid transporter"/>
    <property type="match status" value="1"/>
</dbReference>
<dbReference type="GO" id="GO:0005886">
    <property type="term" value="C:plasma membrane"/>
    <property type="evidence" value="ECO:0007669"/>
    <property type="project" value="TreeGrafter"/>
</dbReference>